<organism evidence="8 9">
    <name type="scientific">Mucilaginibacter gossypii</name>
    <dbReference type="NCBI Taxonomy" id="551996"/>
    <lineage>
        <taxon>Bacteria</taxon>
        <taxon>Pseudomonadati</taxon>
        <taxon>Bacteroidota</taxon>
        <taxon>Sphingobacteriia</taxon>
        <taxon>Sphingobacteriales</taxon>
        <taxon>Sphingobacteriaceae</taxon>
        <taxon>Mucilaginibacter</taxon>
    </lineage>
</organism>
<evidence type="ECO:0000256" key="6">
    <source>
        <dbReference type="SAM" id="Phobius"/>
    </source>
</evidence>
<reference evidence="9" key="1">
    <citation type="submission" date="2016-10" db="EMBL/GenBank/DDBJ databases">
        <authorList>
            <person name="Varghese N."/>
            <person name="Submissions S."/>
        </authorList>
    </citation>
    <scope>NUCLEOTIDE SEQUENCE [LARGE SCALE GENOMIC DNA]</scope>
    <source>
        <strain evidence="9">Gh-67</strain>
    </source>
</reference>
<feature type="transmembrane region" description="Helical" evidence="6">
    <location>
        <begin position="170"/>
        <end position="191"/>
    </location>
</feature>
<dbReference type="Pfam" id="PF00403">
    <property type="entry name" value="HMA"/>
    <property type="match status" value="1"/>
</dbReference>
<dbReference type="InterPro" id="IPR006121">
    <property type="entry name" value="HMA_dom"/>
</dbReference>
<protein>
    <submittedName>
        <fullName evidence="8">Heavy-metal-associated domain-containing protein</fullName>
    </submittedName>
</protein>
<feature type="transmembrane region" description="Helical" evidence="6">
    <location>
        <begin position="227"/>
        <end position="254"/>
    </location>
</feature>
<name>A0A1G8KDG0_9SPHI</name>
<evidence type="ECO:0000259" key="7">
    <source>
        <dbReference type="PROSITE" id="PS50846"/>
    </source>
</evidence>
<dbReference type="STRING" id="551996.SAMN05192573_12076"/>
<dbReference type="Pfam" id="PF07291">
    <property type="entry name" value="MauE"/>
    <property type="match status" value="1"/>
</dbReference>
<comment type="subcellular location">
    <subcellularLocation>
        <location evidence="1">Membrane</location>
        <topology evidence="1">Multi-pass membrane protein</topology>
    </subcellularLocation>
</comment>
<evidence type="ECO:0000313" key="8">
    <source>
        <dbReference type="EMBL" id="SDI41465.1"/>
    </source>
</evidence>
<evidence type="ECO:0000313" key="9">
    <source>
        <dbReference type="Proteomes" id="UP000199705"/>
    </source>
</evidence>
<dbReference type="SUPFAM" id="SSF55008">
    <property type="entry name" value="HMA, heavy metal-associated domain"/>
    <property type="match status" value="1"/>
</dbReference>
<feature type="domain" description="HMA" evidence="7">
    <location>
        <begin position="12"/>
        <end position="80"/>
    </location>
</feature>
<keyword evidence="9" id="KW-1185">Reference proteome</keyword>
<dbReference type="PROSITE" id="PS01047">
    <property type="entry name" value="HMA_1"/>
    <property type="match status" value="1"/>
</dbReference>
<dbReference type="Proteomes" id="UP000199705">
    <property type="component" value="Unassembled WGS sequence"/>
</dbReference>
<dbReference type="GO" id="GO:0016020">
    <property type="term" value="C:membrane"/>
    <property type="evidence" value="ECO:0007669"/>
    <property type="project" value="UniProtKB-SubCell"/>
</dbReference>
<keyword evidence="3" id="KW-0479">Metal-binding</keyword>
<proteinExistence type="predicted"/>
<dbReference type="InterPro" id="IPR036163">
    <property type="entry name" value="HMA_dom_sf"/>
</dbReference>
<dbReference type="AlphaFoldDB" id="A0A1G8KDG0"/>
<accession>A0A1G8KDG0</accession>
<keyword evidence="4 6" id="KW-1133">Transmembrane helix</keyword>
<feature type="transmembrane region" description="Helical" evidence="6">
    <location>
        <begin position="105"/>
        <end position="122"/>
    </location>
</feature>
<sequence>MVILYQQIQIIMTHTYNITGMTCSGCLAKVQGLLQQVPNIEKVEISLAEGTADITMKKHVSTGDLQQALAAYPKYQLSEAEAHHHHMSTTDAAENRTWLQTYKPILLIFGYILAAAIIAGSHTGGFNIFTVMRVFMSGFFLVFSFFKLLDLAGFADSYAMYDVVAKRWRGWGYVYVFVELGLGLAFALNIAPVTVNAIMVALMSISLIGVLQSVFSKRQIRCACLGAVFNLPMSTVTIIEDGLMIVMGLVMLGLM</sequence>
<feature type="transmembrane region" description="Helical" evidence="6">
    <location>
        <begin position="128"/>
        <end position="149"/>
    </location>
</feature>
<evidence type="ECO:0000256" key="3">
    <source>
        <dbReference type="ARBA" id="ARBA00022723"/>
    </source>
</evidence>
<feature type="transmembrane region" description="Helical" evidence="6">
    <location>
        <begin position="197"/>
        <end position="215"/>
    </location>
</feature>
<evidence type="ECO:0000256" key="5">
    <source>
        <dbReference type="ARBA" id="ARBA00023136"/>
    </source>
</evidence>
<dbReference type="EMBL" id="FNCG01000020">
    <property type="protein sequence ID" value="SDI41465.1"/>
    <property type="molecule type" value="Genomic_DNA"/>
</dbReference>
<evidence type="ECO:0000256" key="4">
    <source>
        <dbReference type="ARBA" id="ARBA00022989"/>
    </source>
</evidence>
<gene>
    <name evidence="8" type="ORF">SAMN05192573_12076</name>
</gene>
<dbReference type="PROSITE" id="PS50846">
    <property type="entry name" value="HMA_2"/>
    <property type="match status" value="1"/>
</dbReference>
<evidence type="ECO:0000256" key="1">
    <source>
        <dbReference type="ARBA" id="ARBA00004141"/>
    </source>
</evidence>
<keyword evidence="5 6" id="KW-0472">Membrane</keyword>
<dbReference type="CDD" id="cd00371">
    <property type="entry name" value="HMA"/>
    <property type="match status" value="1"/>
</dbReference>
<dbReference type="GO" id="GO:0030416">
    <property type="term" value="P:methylamine metabolic process"/>
    <property type="evidence" value="ECO:0007669"/>
    <property type="project" value="InterPro"/>
</dbReference>
<dbReference type="Gene3D" id="3.30.70.100">
    <property type="match status" value="1"/>
</dbReference>
<dbReference type="GO" id="GO:0046872">
    <property type="term" value="F:metal ion binding"/>
    <property type="evidence" value="ECO:0007669"/>
    <property type="project" value="UniProtKB-KW"/>
</dbReference>
<evidence type="ECO:0000256" key="2">
    <source>
        <dbReference type="ARBA" id="ARBA00022692"/>
    </source>
</evidence>
<dbReference type="InterPro" id="IPR009908">
    <property type="entry name" value="Methylamine_util_MauE"/>
</dbReference>
<dbReference type="InterPro" id="IPR017969">
    <property type="entry name" value="Heavy-metal-associated_CS"/>
</dbReference>
<keyword evidence="2 6" id="KW-0812">Transmembrane</keyword>